<accession>A0A2T6ZPR4</accession>
<organism evidence="1 2">
    <name type="scientific">Tuber borchii</name>
    <name type="common">White truffle</name>
    <dbReference type="NCBI Taxonomy" id="42251"/>
    <lineage>
        <taxon>Eukaryota</taxon>
        <taxon>Fungi</taxon>
        <taxon>Dikarya</taxon>
        <taxon>Ascomycota</taxon>
        <taxon>Pezizomycotina</taxon>
        <taxon>Pezizomycetes</taxon>
        <taxon>Pezizales</taxon>
        <taxon>Tuberaceae</taxon>
        <taxon>Tuber</taxon>
    </lineage>
</organism>
<dbReference type="AlphaFoldDB" id="A0A2T6ZPR4"/>
<dbReference type="EMBL" id="NESQ01000153">
    <property type="protein sequence ID" value="PUU77424.1"/>
    <property type="molecule type" value="Genomic_DNA"/>
</dbReference>
<protein>
    <submittedName>
        <fullName evidence="1">Uncharacterized protein</fullName>
    </submittedName>
</protein>
<evidence type="ECO:0000313" key="1">
    <source>
        <dbReference type="EMBL" id="PUU77424.1"/>
    </source>
</evidence>
<name>A0A2T6ZPR4_TUBBO</name>
<evidence type="ECO:0000313" key="2">
    <source>
        <dbReference type="Proteomes" id="UP000244722"/>
    </source>
</evidence>
<comment type="caution">
    <text evidence="1">The sequence shown here is derived from an EMBL/GenBank/DDBJ whole genome shotgun (WGS) entry which is preliminary data.</text>
</comment>
<gene>
    <name evidence="1" type="ORF">B9Z19DRAFT_1086309</name>
</gene>
<dbReference type="Proteomes" id="UP000244722">
    <property type="component" value="Unassembled WGS sequence"/>
</dbReference>
<keyword evidence="2" id="KW-1185">Reference proteome</keyword>
<proteinExistence type="predicted"/>
<reference evidence="1 2" key="1">
    <citation type="submission" date="2017-04" db="EMBL/GenBank/DDBJ databases">
        <title>Draft genome sequence of Tuber borchii Vittad., a whitish edible truffle.</title>
        <authorList>
            <consortium name="DOE Joint Genome Institute"/>
            <person name="Murat C."/>
            <person name="Kuo A."/>
            <person name="Barry K.W."/>
            <person name="Clum A."/>
            <person name="Dockter R.B."/>
            <person name="Fauchery L."/>
            <person name="Iotti M."/>
            <person name="Kohler A."/>
            <person name="Labutti K."/>
            <person name="Lindquist E.A."/>
            <person name="Lipzen A."/>
            <person name="Ohm R.A."/>
            <person name="Wang M."/>
            <person name="Grigoriev I.V."/>
            <person name="Zambonelli A."/>
            <person name="Martin F.M."/>
        </authorList>
    </citation>
    <scope>NUCLEOTIDE SEQUENCE [LARGE SCALE GENOMIC DNA]</scope>
    <source>
        <strain evidence="1 2">Tbo3840</strain>
    </source>
</reference>
<sequence>MASIEFEEPADACDYRTFYRRDGSTFRARVYDCGSTTCRYSASYIPPQGQQQ</sequence>
<dbReference type="OrthoDB" id="5391184at2759"/>